<dbReference type="InterPro" id="IPR004153">
    <property type="entry name" value="CXCXC_repeat"/>
</dbReference>
<sequence>MRALWGLWGALMGLQAATALISPLCNPPAKGRSCKVDCIPREVVIPLPSRPRPGHIHIPDVALVKRCAGFCSLRLACVPANISTVVWKVMDIDRVSKVPPKTKSIRLEHHEACKCDCEIKAEDCNPGQVYDPQSCKCTCPVRQQACPAPLEWSVELCKCVCPSKATCPKGKSLDPNTCRCDIRKKRTKPDRCVLVP</sequence>
<dbReference type="PROSITE" id="PS50278">
    <property type="entry name" value="PDGF_2"/>
    <property type="match status" value="1"/>
</dbReference>
<protein>
    <recommendedName>
        <fullName evidence="8">Platelet-derived growth factor (PDGF) family profile domain-containing protein</fullName>
    </recommendedName>
</protein>
<comment type="subcellular location">
    <subcellularLocation>
        <location evidence="1">Secreted</location>
    </subcellularLocation>
</comment>
<dbReference type="OrthoDB" id="8878063at2759"/>
<evidence type="ECO:0000313" key="9">
    <source>
        <dbReference type="EMBL" id="CAB3370464.1"/>
    </source>
</evidence>
<dbReference type="PANTHER" id="PTHR11633:SF1">
    <property type="entry name" value="LD28763P"/>
    <property type="match status" value="1"/>
</dbReference>
<evidence type="ECO:0000256" key="3">
    <source>
        <dbReference type="ARBA" id="ARBA00022525"/>
    </source>
</evidence>
<dbReference type="EMBL" id="CADEPI010000053">
    <property type="protein sequence ID" value="CAB3370464.1"/>
    <property type="molecule type" value="Genomic_DNA"/>
</dbReference>
<dbReference type="GO" id="GO:0016020">
    <property type="term" value="C:membrane"/>
    <property type="evidence" value="ECO:0007669"/>
    <property type="project" value="InterPro"/>
</dbReference>
<dbReference type="Proteomes" id="UP000494165">
    <property type="component" value="Unassembled WGS sequence"/>
</dbReference>
<evidence type="ECO:0000259" key="8">
    <source>
        <dbReference type="PROSITE" id="PS50278"/>
    </source>
</evidence>
<organism evidence="9 10">
    <name type="scientific">Cloeon dipterum</name>
    <dbReference type="NCBI Taxonomy" id="197152"/>
    <lineage>
        <taxon>Eukaryota</taxon>
        <taxon>Metazoa</taxon>
        <taxon>Ecdysozoa</taxon>
        <taxon>Arthropoda</taxon>
        <taxon>Hexapoda</taxon>
        <taxon>Insecta</taxon>
        <taxon>Pterygota</taxon>
        <taxon>Palaeoptera</taxon>
        <taxon>Ephemeroptera</taxon>
        <taxon>Pisciforma</taxon>
        <taxon>Baetidae</taxon>
        <taxon>Cloeon</taxon>
    </lineage>
</organism>
<comment type="caution">
    <text evidence="9">The sequence shown here is derived from an EMBL/GenBank/DDBJ whole genome shotgun (WGS) entry which is preliminary data.</text>
</comment>
<dbReference type="InterPro" id="IPR000072">
    <property type="entry name" value="PDGF/VEGF_dom"/>
</dbReference>
<dbReference type="SUPFAM" id="SSF57501">
    <property type="entry name" value="Cystine-knot cytokines"/>
    <property type="match status" value="1"/>
</dbReference>
<keyword evidence="6" id="KW-0497">Mitogen</keyword>
<reference evidence="9 10" key="1">
    <citation type="submission" date="2020-04" db="EMBL/GenBank/DDBJ databases">
        <authorList>
            <person name="Alioto T."/>
            <person name="Alioto T."/>
            <person name="Gomez Garrido J."/>
        </authorList>
    </citation>
    <scope>NUCLEOTIDE SEQUENCE [LARGE SCALE GENOMIC DNA]</scope>
</reference>
<accession>A0A8S1CLQ7</accession>
<gene>
    <name evidence="9" type="ORF">CLODIP_2_CD08178</name>
</gene>
<keyword evidence="10" id="KW-1185">Reference proteome</keyword>
<feature type="signal peptide" evidence="7">
    <location>
        <begin position="1"/>
        <end position="19"/>
    </location>
</feature>
<dbReference type="Pfam" id="PF03128">
    <property type="entry name" value="CXCXC"/>
    <property type="match status" value="1"/>
</dbReference>
<keyword evidence="5" id="KW-0339">Growth factor</keyword>
<keyword evidence="3" id="KW-0964">Secreted</keyword>
<dbReference type="AlphaFoldDB" id="A0A8S1CLQ7"/>
<dbReference type="PANTHER" id="PTHR11633">
    <property type="entry name" value="PLATELET-DERIVED GROWTH FACTOR"/>
    <property type="match status" value="1"/>
</dbReference>
<dbReference type="GO" id="GO:0051781">
    <property type="term" value="P:positive regulation of cell division"/>
    <property type="evidence" value="ECO:0007669"/>
    <property type="project" value="UniProtKB-KW"/>
</dbReference>
<dbReference type="Gene3D" id="2.10.90.10">
    <property type="entry name" value="Cystine-knot cytokines"/>
    <property type="match status" value="1"/>
</dbReference>
<evidence type="ECO:0000256" key="5">
    <source>
        <dbReference type="ARBA" id="ARBA00023030"/>
    </source>
</evidence>
<comment type="similarity">
    <text evidence="2">Belongs to the PDGF/VEGF growth factor family.</text>
</comment>
<feature type="domain" description="Platelet-derived growth factor (PDGF) family profile" evidence="8">
    <location>
        <begin position="34"/>
        <end position="115"/>
    </location>
</feature>
<dbReference type="GO" id="GO:0070851">
    <property type="term" value="F:growth factor receptor binding"/>
    <property type="evidence" value="ECO:0007669"/>
    <property type="project" value="TreeGrafter"/>
</dbReference>
<evidence type="ECO:0000256" key="2">
    <source>
        <dbReference type="ARBA" id="ARBA00006686"/>
    </source>
</evidence>
<dbReference type="GO" id="GO:0008083">
    <property type="term" value="F:growth factor activity"/>
    <property type="evidence" value="ECO:0007669"/>
    <property type="project" value="UniProtKB-KW"/>
</dbReference>
<dbReference type="GO" id="GO:0005615">
    <property type="term" value="C:extracellular space"/>
    <property type="evidence" value="ECO:0007669"/>
    <property type="project" value="TreeGrafter"/>
</dbReference>
<evidence type="ECO:0000256" key="4">
    <source>
        <dbReference type="ARBA" id="ARBA00022729"/>
    </source>
</evidence>
<keyword evidence="4 7" id="KW-0732">Signal</keyword>
<evidence type="ECO:0000256" key="7">
    <source>
        <dbReference type="SAM" id="SignalP"/>
    </source>
</evidence>
<feature type="chain" id="PRO_5035779395" description="Platelet-derived growth factor (PDGF) family profile domain-containing protein" evidence="7">
    <location>
        <begin position="20"/>
        <end position="196"/>
    </location>
</feature>
<evidence type="ECO:0000256" key="6">
    <source>
        <dbReference type="ARBA" id="ARBA00023246"/>
    </source>
</evidence>
<dbReference type="GO" id="GO:0008284">
    <property type="term" value="P:positive regulation of cell population proliferation"/>
    <property type="evidence" value="ECO:0007669"/>
    <property type="project" value="TreeGrafter"/>
</dbReference>
<name>A0A8S1CLQ7_9INSE</name>
<dbReference type="InterPro" id="IPR029034">
    <property type="entry name" value="Cystine-knot_cytokine"/>
</dbReference>
<evidence type="ECO:0000256" key="1">
    <source>
        <dbReference type="ARBA" id="ARBA00004613"/>
    </source>
</evidence>
<evidence type="ECO:0000313" key="10">
    <source>
        <dbReference type="Proteomes" id="UP000494165"/>
    </source>
</evidence>
<proteinExistence type="inferred from homology"/>